<keyword evidence="1" id="KW-1133">Transmembrane helix</keyword>
<keyword evidence="1" id="KW-0472">Membrane</keyword>
<dbReference type="EMBL" id="NRSD01000004">
    <property type="protein sequence ID" value="MBK1644189.1"/>
    <property type="molecule type" value="Genomic_DNA"/>
</dbReference>
<dbReference type="Pfam" id="PF03872">
    <property type="entry name" value="RseA_N"/>
    <property type="match status" value="1"/>
</dbReference>
<reference evidence="3 4" key="1">
    <citation type="journal article" date="2020" name="Microorganisms">
        <title>Osmotic Adaptation and Compatible Solute Biosynthesis of Phototrophic Bacteria as Revealed from Genome Analyses.</title>
        <authorList>
            <person name="Imhoff J.F."/>
            <person name="Rahn T."/>
            <person name="Kunzel S."/>
            <person name="Keller A."/>
            <person name="Neulinger S.C."/>
        </authorList>
    </citation>
    <scope>NUCLEOTIDE SEQUENCE [LARGE SCALE GENOMIC DNA]</scope>
    <source>
        <strain evidence="3 4">DSM 21303</strain>
    </source>
</reference>
<keyword evidence="4" id="KW-1185">Reference proteome</keyword>
<evidence type="ECO:0000313" key="4">
    <source>
        <dbReference type="Proteomes" id="UP001138802"/>
    </source>
</evidence>
<dbReference type="InterPro" id="IPR005572">
    <property type="entry name" value="Anti-sigma_E_RseA_N"/>
</dbReference>
<gene>
    <name evidence="3" type="ORF">CKO25_05875</name>
</gene>
<dbReference type="RefSeq" id="WP_200386982.1">
    <property type="nucleotide sequence ID" value="NZ_NRSD01000004.1"/>
</dbReference>
<dbReference type="PANTHER" id="PTHR38104">
    <property type="match status" value="1"/>
</dbReference>
<feature type="transmembrane region" description="Helical" evidence="1">
    <location>
        <begin position="98"/>
        <end position="119"/>
    </location>
</feature>
<sequence>MSDGLRQHLSEFQDGELNSADATRVVDALEQRQEWRAAWERYHLIGLAIRGEPVVDAHREIAVRVRERVRDEPTQLAPGASRTLRALNPGQRVPVRPVAGIALAAAAAVFAVFVVPTLFSSSSTLPPVANPTASLTAQHLIGMPPHQRWDLDRPELSDKLDFFLVNHQEAAPSTGAKGLLPYANFVGYEVRR</sequence>
<protein>
    <recommendedName>
        <fullName evidence="2">Anti sigma-E protein RseA N-terminal domain-containing protein</fullName>
    </recommendedName>
</protein>
<dbReference type="CDD" id="cd16328">
    <property type="entry name" value="RseA_N"/>
    <property type="match status" value="1"/>
</dbReference>
<name>A0A9X0WGA8_9GAMM</name>
<evidence type="ECO:0000313" key="3">
    <source>
        <dbReference type="EMBL" id="MBK1644189.1"/>
    </source>
</evidence>
<dbReference type="Proteomes" id="UP001138802">
    <property type="component" value="Unassembled WGS sequence"/>
</dbReference>
<dbReference type="SUPFAM" id="SSF89069">
    <property type="entry name" value="N-terminal, cytoplasmic domain of anti-sigmaE factor RseA"/>
    <property type="match status" value="1"/>
</dbReference>
<dbReference type="AlphaFoldDB" id="A0A9X0WGA8"/>
<dbReference type="GO" id="GO:0016989">
    <property type="term" value="F:sigma factor antagonist activity"/>
    <property type="evidence" value="ECO:0007669"/>
    <property type="project" value="InterPro"/>
</dbReference>
<dbReference type="Gene3D" id="1.10.10.880">
    <property type="entry name" value="Anti sigma-E protein RseA, N-terminal domain"/>
    <property type="match status" value="1"/>
</dbReference>
<organism evidence="3 4">
    <name type="scientific">Thiocapsa imhoffii</name>
    <dbReference type="NCBI Taxonomy" id="382777"/>
    <lineage>
        <taxon>Bacteria</taxon>
        <taxon>Pseudomonadati</taxon>
        <taxon>Pseudomonadota</taxon>
        <taxon>Gammaproteobacteria</taxon>
        <taxon>Chromatiales</taxon>
        <taxon>Chromatiaceae</taxon>
        <taxon>Thiocapsa</taxon>
    </lineage>
</organism>
<feature type="domain" description="Anti sigma-E protein RseA N-terminal" evidence="2">
    <location>
        <begin position="8"/>
        <end position="81"/>
    </location>
</feature>
<keyword evidence="1" id="KW-0812">Transmembrane</keyword>
<accession>A0A9X0WGA8</accession>
<dbReference type="InterPro" id="IPR052383">
    <property type="entry name" value="Anti-sigma-E_RseA-like"/>
</dbReference>
<evidence type="ECO:0000256" key="1">
    <source>
        <dbReference type="SAM" id="Phobius"/>
    </source>
</evidence>
<dbReference type="InterPro" id="IPR036147">
    <property type="entry name" value="Anti-sigma_E_RseA_N_sf"/>
</dbReference>
<proteinExistence type="predicted"/>
<evidence type="ECO:0000259" key="2">
    <source>
        <dbReference type="Pfam" id="PF03872"/>
    </source>
</evidence>
<comment type="caution">
    <text evidence="3">The sequence shown here is derived from an EMBL/GenBank/DDBJ whole genome shotgun (WGS) entry which is preliminary data.</text>
</comment>
<dbReference type="PANTHER" id="PTHR38104:SF1">
    <property type="entry name" value="ANTI-SIGMA-E FACTOR RSEA"/>
    <property type="match status" value="1"/>
</dbReference>